<dbReference type="RefSeq" id="WP_237344598.1">
    <property type="nucleotide sequence ID" value="NZ_JABWGX010000005.1"/>
</dbReference>
<dbReference type="Pfam" id="PF21073">
    <property type="entry name" value="GDH_HM1"/>
    <property type="match status" value="1"/>
</dbReference>
<name>A0ABU0LD17_XANAG</name>
<feature type="domain" description="NAD-glutamate dehydrogenase N-terminal ACT1" evidence="4">
    <location>
        <begin position="37"/>
        <end position="171"/>
    </location>
</feature>
<dbReference type="InterPro" id="IPR036291">
    <property type="entry name" value="NAD(P)-bd_dom_sf"/>
</dbReference>
<dbReference type="EMBL" id="JAUSVY010000003">
    <property type="protein sequence ID" value="MDQ0505028.1"/>
    <property type="molecule type" value="Genomic_DNA"/>
</dbReference>
<dbReference type="SUPFAM" id="SSF53223">
    <property type="entry name" value="Aminoacid dehydrogenase-like, N-terminal domain"/>
    <property type="match status" value="1"/>
</dbReference>
<accession>A0ABU0LD17</accession>
<dbReference type="InterPro" id="IPR049062">
    <property type="entry name" value="NAD_Glu_DH_ACT2"/>
</dbReference>
<dbReference type="Pfam" id="PF21076">
    <property type="entry name" value="GDH_ACT2"/>
    <property type="match status" value="1"/>
</dbReference>
<evidence type="ECO:0000259" key="3">
    <source>
        <dbReference type="Pfam" id="PF21074"/>
    </source>
</evidence>
<feature type="domain" description="NAD-specific glutamate dehydrogenase C-terminal" evidence="3">
    <location>
        <begin position="1284"/>
        <end position="1615"/>
    </location>
</feature>
<gene>
    <name evidence="7" type="ORF">QOZ94_001810</name>
</gene>
<dbReference type="InterPro" id="IPR049056">
    <property type="entry name" value="NAD_Glu_DH_HM3"/>
</dbReference>
<evidence type="ECO:0000259" key="4">
    <source>
        <dbReference type="Pfam" id="PF21075"/>
    </source>
</evidence>
<protein>
    <submittedName>
        <fullName evidence="7">Glutamate dehydrogenase</fullName>
        <ecNumber evidence="7">1.4.1.2</ecNumber>
    </submittedName>
</protein>
<dbReference type="Pfam" id="PF21079">
    <property type="entry name" value="GDH_HM2"/>
    <property type="match status" value="1"/>
</dbReference>
<dbReference type="Pfam" id="PF21075">
    <property type="entry name" value="GDH_ACT1"/>
    <property type="match status" value="1"/>
</dbReference>
<feature type="domain" description="NAD-glutamate dehydrogenase ACT2" evidence="5">
    <location>
        <begin position="402"/>
        <end position="494"/>
    </location>
</feature>
<dbReference type="Pfam" id="PF05088">
    <property type="entry name" value="Bac_GDH_CD"/>
    <property type="match status" value="1"/>
</dbReference>
<keyword evidence="8" id="KW-1185">Reference proteome</keyword>
<evidence type="ECO:0000313" key="7">
    <source>
        <dbReference type="EMBL" id="MDQ0505028.1"/>
    </source>
</evidence>
<feature type="domain" description="NAD-glutamate dehydrogenase ACT3" evidence="6">
    <location>
        <begin position="552"/>
        <end position="640"/>
    </location>
</feature>
<evidence type="ECO:0000256" key="1">
    <source>
        <dbReference type="ARBA" id="ARBA00023002"/>
    </source>
</evidence>
<dbReference type="Pfam" id="PF21077">
    <property type="entry name" value="GDH_ACT3"/>
    <property type="match status" value="1"/>
</dbReference>
<reference evidence="7 8" key="1">
    <citation type="submission" date="2023-07" db="EMBL/GenBank/DDBJ databases">
        <title>Genomic Encyclopedia of Type Strains, Phase IV (KMG-IV): sequencing the most valuable type-strain genomes for metagenomic binning, comparative biology and taxonomic classification.</title>
        <authorList>
            <person name="Goeker M."/>
        </authorList>
    </citation>
    <scope>NUCLEOTIDE SEQUENCE [LARGE SCALE GENOMIC DNA]</scope>
    <source>
        <strain evidence="7 8">DSM 3770</strain>
    </source>
</reference>
<dbReference type="InterPro" id="IPR049064">
    <property type="entry name" value="NAD_Glu_DH_ACT3"/>
</dbReference>
<dbReference type="PIRSF" id="PIRSF036761">
    <property type="entry name" value="GDH_Mll4104"/>
    <property type="match status" value="1"/>
</dbReference>
<organism evidence="7 8">
    <name type="scientific">Xanthobacter agilis</name>
    <dbReference type="NCBI Taxonomy" id="47492"/>
    <lineage>
        <taxon>Bacteria</taxon>
        <taxon>Pseudomonadati</taxon>
        <taxon>Pseudomonadota</taxon>
        <taxon>Alphaproteobacteria</taxon>
        <taxon>Hyphomicrobiales</taxon>
        <taxon>Xanthobacteraceae</taxon>
        <taxon>Xanthobacter</taxon>
    </lineage>
</organism>
<sequence length="1621" mass="175462">MTVQGVQTAETDHDLQGRLAAIRTALSATGPEVPDLFARTFLAAIAPEDLAPLDPALAAGLIRDAWAHLLSRPRGVGDVRVFDAGAGAITVIEAINDDMAFLFDSVVGEAADRKLELKLAAHPIFHVLRDRDGRASGLAEPSRKEEEDNRESLIHLHVTAIDAAEQAQLRTGIADTLADVHAINADFQAMRRQVKGLAKSLRKDKAPYADKDRLESADLISWLTEDNFIFLGLRAYTLDDAGTLSMEPGSGLGVLRDPQVRELRLGDAPVATSPEIRAFLDGPLPLIFSKASLRARVHRRNIMDYVGIKTHDEKGRLSGEVHVVGLLTSTAYTHSVQEIPYLRLKAEAVVRAAGLEPESHSARALETVLETYPRDDFFQIDVDTLAVHARAILSLYDRPRVRVLPRLDRFGRFASVLVYVPRERFDTAVRGRIGVLLETAFGGTISAFNESFLTGVPLTRVHYTVDRRGTALPPPTEDLPALERAVAAATQSWSDRLCGAIAAAPGLAGTDASVLRHRYANAFGVGYQDAFNVDAALTDIERIERLSPERPIAIDFDRRVEDPDTRISLRLLSYGAPLPLSIRVPMLENMGLKAINERTYRIEPQDGDGIGDDLEDAPSVERCWLHDMTLERADGGTIAISGSAERLEDCLNAVLRGAAENDGFNALVLDAGLSWREAALVRTLGRYLRQAGIAYSPDYLWRTLARHEAIARDIVALFHARFDPAHAATPEARLARETPLREALSGALTQVSSLDEDRILRRFINLVDAALRTTFYQSDEEGRPREAIAVKFESAKVEGLPLPRPLYEVFVYAPRVEGVHLRFGKVARGGLRWSDRPQDFRTEILGLVKAQQVKNAVIVPVGAKGGFVPKRLPAGGTREAIFAAGTAAYEVFVSSLLDLTDNLKGGAVVHPADTVRLDGDDPYLVVAADKGTATFSDTANAISARHGFWLDDAFASGGSVGYDHKAMGITARGAWEAVKRHFREMDIDIQTTPVTVAGVGDMSGDVFGNGMLLSPAIKLVAAFDHRHIFLDPDPDPARTHAERRRLFDLPRSSWADYDARLISAGGGVFARSAKSIALSDQIQALLRFPKAQATPAELINAILKASVDLLFFGGIGTYVRASTETDAQAGDRANDAVRVAGAELNAKVIGEGANLGMTQRARIEAARRGIRLNTDAIDNSAGVNTSDVEVNIKIALAHPLESGALPPDARADLLKEMTGEVAELVLRNNYAQTLALSLARRSGGRDLAFQQRLMQMLEARGELDRAVEFLPSDAEIADRRARGDDLTRPELAVLLAYAKLAFDADLVASGVPDDPYLARELVSYFPTQIEARFPEAIAHHRLRREIIATGLANAIVNQCGPSALARITDQTGADAAAIARAFAVVRDSYGLPELMAGIDALDTKVKGATQLALYAGVEELTLSRIVWFLGNVSFAEGIATVVERYRPGIAAVAAALDESLPEAWRLARQARIAELTAQEVPEALARRIASTQALAAASDIALLAHTTGRPIPDVASTFFAAGRYFDVDDLVIQARGIVAPDYYDRLALDRALSQLESFLRRISGRILAEGGAGAGGLDAYVAAHRDAVERMRATVRDIAASGLSLSKLTLAASLLGDLVHS</sequence>
<dbReference type="InterPro" id="IPR028971">
    <property type="entry name" value="NAD-GDH_cat"/>
</dbReference>
<dbReference type="PANTHER" id="PTHR43403:SF1">
    <property type="entry name" value="NAD-SPECIFIC GLUTAMATE DEHYDROGENASE"/>
    <property type="match status" value="1"/>
</dbReference>
<dbReference type="Proteomes" id="UP001241747">
    <property type="component" value="Unassembled WGS sequence"/>
</dbReference>
<dbReference type="Gene3D" id="3.40.50.720">
    <property type="entry name" value="NAD(P)-binding Rossmann-like Domain"/>
    <property type="match status" value="1"/>
</dbReference>
<evidence type="ECO:0000259" key="6">
    <source>
        <dbReference type="Pfam" id="PF21077"/>
    </source>
</evidence>
<dbReference type="InterPro" id="IPR049059">
    <property type="entry name" value="NAD_Glu_DH_HM1"/>
</dbReference>
<dbReference type="Pfam" id="PF21074">
    <property type="entry name" value="GDH_C"/>
    <property type="match status" value="1"/>
</dbReference>
<evidence type="ECO:0000313" key="8">
    <source>
        <dbReference type="Proteomes" id="UP001241747"/>
    </source>
</evidence>
<evidence type="ECO:0000259" key="5">
    <source>
        <dbReference type="Pfam" id="PF21076"/>
    </source>
</evidence>
<feature type="domain" description="NAD-glutamate dehydrogenase catalytic" evidence="2">
    <location>
        <begin position="745"/>
        <end position="1238"/>
    </location>
</feature>
<evidence type="ECO:0000259" key="2">
    <source>
        <dbReference type="Pfam" id="PF05088"/>
    </source>
</evidence>
<dbReference type="InterPro" id="IPR049058">
    <property type="entry name" value="NAD_Glu_DH_HM2"/>
</dbReference>
<dbReference type="GO" id="GO:0004352">
    <property type="term" value="F:glutamate dehydrogenase (NAD+) activity"/>
    <property type="evidence" value="ECO:0007669"/>
    <property type="project" value="UniProtKB-EC"/>
</dbReference>
<dbReference type="InterPro" id="IPR024727">
    <property type="entry name" value="NAD_Glu_DH_N_ACT1"/>
</dbReference>
<dbReference type="InterPro" id="IPR048381">
    <property type="entry name" value="GDH_C"/>
</dbReference>
<dbReference type="PANTHER" id="PTHR43403">
    <property type="entry name" value="NAD-SPECIFIC GLUTAMATE DEHYDROGENASE"/>
    <property type="match status" value="1"/>
</dbReference>
<dbReference type="SUPFAM" id="SSF51735">
    <property type="entry name" value="NAD(P)-binding Rossmann-fold domains"/>
    <property type="match status" value="1"/>
</dbReference>
<dbReference type="EC" id="1.4.1.2" evidence="7"/>
<dbReference type="InterPro" id="IPR046346">
    <property type="entry name" value="Aminoacid_DH-like_N_sf"/>
</dbReference>
<proteinExistence type="predicted"/>
<dbReference type="Pfam" id="PF21078">
    <property type="entry name" value="GDH_HM3"/>
    <property type="match status" value="1"/>
</dbReference>
<comment type="caution">
    <text evidence="7">The sequence shown here is derived from an EMBL/GenBank/DDBJ whole genome shotgun (WGS) entry which is preliminary data.</text>
</comment>
<dbReference type="InterPro" id="IPR007780">
    <property type="entry name" value="NAD_Glu_DH_bac"/>
</dbReference>
<keyword evidence="1 7" id="KW-0560">Oxidoreductase</keyword>